<evidence type="ECO:0000313" key="1">
    <source>
        <dbReference type="EMBL" id="KKB84717.1"/>
    </source>
</evidence>
<evidence type="ECO:0000313" key="2">
    <source>
        <dbReference type="Proteomes" id="UP000033608"/>
    </source>
</evidence>
<dbReference type="Proteomes" id="UP000033608">
    <property type="component" value="Unassembled WGS sequence"/>
</dbReference>
<comment type="caution">
    <text evidence="1">The sequence shown here is derived from an EMBL/GenBank/DDBJ whole genome shotgun (WGS) entry which is preliminary data.</text>
</comment>
<gene>
    <name evidence="1" type="ORF">VW29_10120</name>
</gene>
<protein>
    <submittedName>
        <fullName evidence="1">Uncharacterized protein</fullName>
    </submittedName>
</protein>
<organism evidence="1 2">
    <name type="scientific">Devosia limi DSM 17137</name>
    <dbReference type="NCBI Taxonomy" id="1121477"/>
    <lineage>
        <taxon>Bacteria</taxon>
        <taxon>Pseudomonadati</taxon>
        <taxon>Pseudomonadota</taxon>
        <taxon>Alphaproteobacteria</taxon>
        <taxon>Hyphomicrobiales</taxon>
        <taxon>Devosiaceae</taxon>
        <taxon>Devosia</taxon>
    </lineage>
</organism>
<name>A0A0F5LSU0_9HYPH</name>
<sequence>MRGADLASDGFTTLYHDMAPGRSPAITLTRGFWEPPARVRLAASYHAFALSQTSEWVIIIGKKLCWGGGRIPGALSWSLPRYANG</sequence>
<dbReference type="AlphaFoldDB" id="A0A0F5LSU0"/>
<accession>A0A0F5LSU0</accession>
<proteinExistence type="predicted"/>
<keyword evidence="2" id="KW-1185">Reference proteome</keyword>
<reference evidence="1 2" key="1">
    <citation type="submission" date="2015-03" db="EMBL/GenBank/DDBJ databases">
        <authorList>
            <person name="Hassan Y.I."/>
            <person name="Lepp D."/>
            <person name="Zhou T."/>
        </authorList>
    </citation>
    <scope>NUCLEOTIDE SEQUENCE [LARGE SCALE GENOMIC DNA]</scope>
    <source>
        <strain evidence="1 2">DSM 17137</strain>
    </source>
</reference>
<dbReference type="PATRIC" id="fig|1121477.3.peg.3146"/>
<dbReference type="EMBL" id="LAJF01000068">
    <property type="protein sequence ID" value="KKB84717.1"/>
    <property type="molecule type" value="Genomic_DNA"/>
</dbReference>